<proteinExistence type="predicted"/>
<dbReference type="PANTHER" id="PTHR42842">
    <property type="entry name" value="FAD/NAD(P)-BINDING OXIDOREDUCTASE"/>
    <property type="match status" value="1"/>
</dbReference>
<dbReference type="InterPro" id="IPR028348">
    <property type="entry name" value="FAD-binding_protein"/>
</dbReference>
<dbReference type="EMBL" id="VSSQ01090373">
    <property type="protein sequence ID" value="MPN36317.1"/>
    <property type="molecule type" value="Genomic_DNA"/>
</dbReference>
<protein>
    <recommendedName>
        <fullName evidence="2">FAD-dependent oxidoreductase 2 FAD binding domain-containing protein</fullName>
    </recommendedName>
</protein>
<comment type="caution">
    <text evidence="1">The sequence shown here is derived from an EMBL/GenBank/DDBJ whole genome shotgun (WGS) entry which is preliminary data.</text>
</comment>
<dbReference type="SUPFAM" id="SSF51905">
    <property type="entry name" value="FAD/NAD(P)-binding domain"/>
    <property type="match status" value="1"/>
</dbReference>
<evidence type="ECO:0000313" key="1">
    <source>
        <dbReference type="EMBL" id="MPN36317.1"/>
    </source>
</evidence>
<evidence type="ECO:0008006" key="2">
    <source>
        <dbReference type="Google" id="ProtNLM"/>
    </source>
</evidence>
<dbReference type="Gene3D" id="3.50.50.60">
    <property type="entry name" value="FAD/NAD(P)-binding domain"/>
    <property type="match status" value="1"/>
</dbReference>
<dbReference type="PANTHER" id="PTHR42842:SF3">
    <property type="entry name" value="FAD_NAD(P)-BINDING OXIDOREDUCTASE FAMILY PROTEIN"/>
    <property type="match status" value="1"/>
</dbReference>
<sequence>MHEGIREALLAFGGKLRGFYDNGAVLTAIEARSSSPLRVTRDERGEGSIAGVYPAGEGAGMAGGIMSSAVDGMRAAQKLAESL</sequence>
<dbReference type="InterPro" id="IPR036188">
    <property type="entry name" value="FAD/NAD-bd_sf"/>
</dbReference>
<accession>A0A645HBB4</accession>
<organism evidence="1">
    <name type="scientific">bioreactor metagenome</name>
    <dbReference type="NCBI Taxonomy" id="1076179"/>
    <lineage>
        <taxon>unclassified sequences</taxon>
        <taxon>metagenomes</taxon>
        <taxon>ecological metagenomes</taxon>
    </lineage>
</organism>
<dbReference type="AlphaFoldDB" id="A0A645HBB4"/>
<reference evidence="1" key="1">
    <citation type="submission" date="2019-08" db="EMBL/GenBank/DDBJ databases">
        <authorList>
            <person name="Kucharzyk K."/>
            <person name="Murdoch R.W."/>
            <person name="Higgins S."/>
            <person name="Loffler F."/>
        </authorList>
    </citation>
    <scope>NUCLEOTIDE SEQUENCE</scope>
</reference>
<gene>
    <name evidence="1" type="ORF">SDC9_183826</name>
</gene>
<name>A0A645HBB4_9ZZZZ</name>